<reference evidence="2 3" key="1">
    <citation type="journal article" date="2016" name="Nat. Commun.">
        <title>Thousands of microbial genomes shed light on interconnected biogeochemical processes in an aquifer system.</title>
        <authorList>
            <person name="Anantharaman K."/>
            <person name="Brown C.T."/>
            <person name="Hug L.A."/>
            <person name="Sharon I."/>
            <person name="Castelle C.J."/>
            <person name="Probst A.J."/>
            <person name="Thomas B.C."/>
            <person name="Singh A."/>
            <person name="Wilkins M.J."/>
            <person name="Karaoz U."/>
            <person name="Brodie E.L."/>
            <person name="Williams K.H."/>
            <person name="Hubbard S.S."/>
            <person name="Banfield J.F."/>
        </authorList>
    </citation>
    <scope>NUCLEOTIDE SEQUENCE [LARGE SCALE GENOMIC DNA]</scope>
</reference>
<name>A0A1F7X444_9BACT</name>
<dbReference type="STRING" id="1802479.A2Y68_03445"/>
<evidence type="ECO:0000256" key="1">
    <source>
        <dbReference type="SAM" id="Phobius"/>
    </source>
</evidence>
<keyword evidence="1" id="KW-1133">Transmembrane helix</keyword>
<accession>A0A1F7X444</accession>
<feature type="transmembrane region" description="Helical" evidence="1">
    <location>
        <begin position="6"/>
        <end position="31"/>
    </location>
</feature>
<sequence>MRQKGYIAFSSVLIISAVLLVIGVTLALTSISEAQKSLSGRRREETINRVEACIEDAIYSINTNNSLPSTITLPEGICSLVVDSHTGFDWTFTVSATVNGYGKSIRVITTRATTITPVFWKEI</sequence>
<keyword evidence="1" id="KW-0472">Membrane</keyword>
<organism evidence="2 3">
    <name type="scientific">Candidatus Woesebacteria bacterium RBG_13_46_13</name>
    <dbReference type="NCBI Taxonomy" id="1802479"/>
    <lineage>
        <taxon>Bacteria</taxon>
        <taxon>Candidatus Woeseibacteriota</taxon>
    </lineage>
</organism>
<dbReference type="AlphaFoldDB" id="A0A1F7X444"/>
<dbReference type="Proteomes" id="UP000176778">
    <property type="component" value="Unassembled WGS sequence"/>
</dbReference>
<gene>
    <name evidence="2" type="ORF">A2Y68_03445</name>
</gene>
<comment type="caution">
    <text evidence="2">The sequence shown here is derived from an EMBL/GenBank/DDBJ whole genome shotgun (WGS) entry which is preliminary data.</text>
</comment>
<proteinExistence type="predicted"/>
<evidence type="ECO:0008006" key="4">
    <source>
        <dbReference type="Google" id="ProtNLM"/>
    </source>
</evidence>
<evidence type="ECO:0000313" key="2">
    <source>
        <dbReference type="EMBL" id="OGM09653.1"/>
    </source>
</evidence>
<evidence type="ECO:0000313" key="3">
    <source>
        <dbReference type="Proteomes" id="UP000176778"/>
    </source>
</evidence>
<protein>
    <recommendedName>
        <fullName evidence="4">Type II secretion system protein</fullName>
    </recommendedName>
</protein>
<keyword evidence="1" id="KW-0812">Transmembrane</keyword>
<dbReference type="EMBL" id="MGFR01000003">
    <property type="protein sequence ID" value="OGM09653.1"/>
    <property type="molecule type" value="Genomic_DNA"/>
</dbReference>